<feature type="domain" description="SCD" evidence="2">
    <location>
        <begin position="242"/>
        <end position="329"/>
    </location>
</feature>
<evidence type="ECO:0000313" key="4">
    <source>
        <dbReference type="Proteomes" id="UP000626109"/>
    </source>
</evidence>
<comment type="caution">
    <text evidence="3">The sequence shown here is derived from an EMBL/GenBank/DDBJ whole genome shotgun (WGS) entry which is preliminary data.</text>
</comment>
<dbReference type="AlphaFoldDB" id="A0A813IAV4"/>
<feature type="region of interest" description="Disordered" evidence="1">
    <location>
        <begin position="1064"/>
        <end position="1139"/>
    </location>
</feature>
<evidence type="ECO:0000259" key="2">
    <source>
        <dbReference type="PROSITE" id="PS51425"/>
    </source>
</evidence>
<dbReference type="EMBL" id="CAJNNW010007993">
    <property type="protein sequence ID" value="CAE8649655.1"/>
    <property type="molecule type" value="Genomic_DNA"/>
</dbReference>
<dbReference type="Pfam" id="PF21581">
    <property type="entry name" value="SCD"/>
    <property type="match status" value="1"/>
</dbReference>
<protein>
    <recommendedName>
        <fullName evidence="2">SCD domain-containing protein</fullName>
    </recommendedName>
</protein>
<sequence>EAGGVPTEGLAPSSRLPGGGPAGKAPLVRALRGKQVDMRRVASLWLDRFAEDRHAALAELVSLVMVVADVPSQTIVMKEDLQECEEPVDVVQNLTAALALEASEKGADFTQHWLVAREKGALRVRENYPAIWRELVVAPPAGALLAGLLELLRAWTLALSECQFRSIRHAAVVAGLSLVEGLGVQCRSLRDFCSAAAVQIRDAEAQHEAGPRLASLGAELQSASRCAQELATARDSLGAALLSRRTKDVDPEVRRSCFDSLGRWAEVDAQACLDPLWTRYLQFGLNDRDSKARSAALAALQELFRGDPASVPAAVTALADHVRPRVLARCHDAVASVGAAAVRCTVALAARGLLAEDDFDPVIDLVWDSDPQRRGEAAAFVSRFVFNEDILDYPPDGLPAGCLLPSGGQASCAIAQRRLLMLLQFVGEYSDGHLELVERLVAALWRRASCLEDWEAIAALALPLGGSQVPLSGELHGALIHLAEATCRLAAEDAAATNLPQGASHAEAVLDRAARALAPRLPALLVACQAEPKVMRRATALCSNLLRHCALRSGCGGGCDGLVAGAPGEAAAEALKAGFLRQPDSEAQEHIALALAHLLDLCAGARPLVRDLAASLKARFLQLAPLLSPQGPATISVDGAAEVPPEDAILATVVRLRILAKAFDVSLCDLEGFGATALCLLEDRATASDESMVRVTPQLSVALLELMVLVLTRHAAAVLQPEPLARCVFHDPIDQNQLRHAPTAAEDLLSLCSALLVQDPCKQVRIAALAASTALVTAWWNGAHLAAAAASGEAPSHWVPAVNEELSLALCGHLGELLTEANSVPPDCGRFPTGGAPEPGSSRTTSAFSLLFSVLQASLAPAAAAAARGEDSATHLLLSDSDRVRLASLTCAMLASCRHHQVAAGPLPALILSQALSPREDLQEAAWMLLRRLRKEAHLSPENAEAFFSTLLRAVQVVHQDTGAQVARDLSYKLLQHVGVGKLSPCLQAALLSSLRAGVDAAVGEGVREGLLEALTPWVTKHVVEDDYLRELATWAESLSGGEAAEAYQRAGLAGFVEACRLTSQRGGGGATRPAGGGGHPGAADERNDGASPAPEPPAREEATTSKRRRTSRAAELRASSARGGGGRKARDLSQLRNS</sequence>
<feature type="region of interest" description="Disordered" evidence="1">
    <location>
        <begin position="1"/>
        <end position="24"/>
    </location>
</feature>
<dbReference type="GO" id="GO:0003682">
    <property type="term" value="F:chromatin binding"/>
    <property type="evidence" value="ECO:0007669"/>
    <property type="project" value="TreeGrafter"/>
</dbReference>
<dbReference type="GO" id="GO:0007062">
    <property type="term" value="P:sister chromatid cohesion"/>
    <property type="evidence" value="ECO:0007669"/>
    <property type="project" value="UniProtKB-ARBA"/>
</dbReference>
<dbReference type="InterPro" id="IPR039662">
    <property type="entry name" value="Cohesin_Scc3/SA"/>
</dbReference>
<dbReference type="Pfam" id="PF08514">
    <property type="entry name" value="STAG"/>
    <property type="match status" value="1"/>
</dbReference>
<dbReference type="GO" id="GO:0005634">
    <property type="term" value="C:nucleus"/>
    <property type="evidence" value="ECO:0007669"/>
    <property type="project" value="TreeGrafter"/>
</dbReference>
<accession>A0A813IAV4</accession>
<reference evidence="3" key="1">
    <citation type="submission" date="2021-02" db="EMBL/GenBank/DDBJ databases">
        <authorList>
            <person name="Dougan E. K."/>
            <person name="Rhodes N."/>
            <person name="Thang M."/>
            <person name="Chan C."/>
        </authorList>
    </citation>
    <scope>NUCLEOTIDE SEQUENCE</scope>
</reference>
<dbReference type="InterPro" id="IPR013721">
    <property type="entry name" value="STAG"/>
</dbReference>
<dbReference type="InterPro" id="IPR020839">
    <property type="entry name" value="SCD"/>
</dbReference>
<dbReference type="PROSITE" id="PS51425">
    <property type="entry name" value="SCD"/>
    <property type="match status" value="1"/>
</dbReference>
<feature type="non-terminal residue" evidence="3">
    <location>
        <position position="1"/>
    </location>
</feature>
<gene>
    <name evidence="3" type="ORF">PGLA2088_LOCUS7620</name>
</gene>
<dbReference type="InterPro" id="IPR011989">
    <property type="entry name" value="ARM-like"/>
</dbReference>
<organism evidence="3 4">
    <name type="scientific">Polarella glacialis</name>
    <name type="common">Dinoflagellate</name>
    <dbReference type="NCBI Taxonomy" id="89957"/>
    <lineage>
        <taxon>Eukaryota</taxon>
        <taxon>Sar</taxon>
        <taxon>Alveolata</taxon>
        <taxon>Dinophyceae</taxon>
        <taxon>Suessiales</taxon>
        <taxon>Suessiaceae</taxon>
        <taxon>Polarella</taxon>
    </lineage>
</organism>
<dbReference type="GO" id="GO:0000785">
    <property type="term" value="C:chromatin"/>
    <property type="evidence" value="ECO:0007669"/>
    <property type="project" value="TreeGrafter"/>
</dbReference>
<dbReference type="Gene3D" id="1.25.10.10">
    <property type="entry name" value="Leucine-rich Repeat Variant"/>
    <property type="match status" value="1"/>
</dbReference>
<proteinExistence type="predicted"/>
<dbReference type="SUPFAM" id="SSF48371">
    <property type="entry name" value="ARM repeat"/>
    <property type="match status" value="1"/>
</dbReference>
<evidence type="ECO:0000256" key="1">
    <source>
        <dbReference type="SAM" id="MobiDB-lite"/>
    </source>
</evidence>
<dbReference type="PANTHER" id="PTHR11199:SF0">
    <property type="entry name" value="LD34181P-RELATED"/>
    <property type="match status" value="1"/>
</dbReference>
<feature type="compositionally biased region" description="Basic and acidic residues" evidence="1">
    <location>
        <begin position="1129"/>
        <end position="1139"/>
    </location>
</feature>
<dbReference type="PANTHER" id="PTHR11199">
    <property type="entry name" value="STROMAL ANTIGEN"/>
    <property type="match status" value="1"/>
</dbReference>
<dbReference type="InterPro" id="IPR016024">
    <property type="entry name" value="ARM-type_fold"/>
</dbReference>
<evidence type="ECO:0000313" key="3">
    <source>
        <dbReference type="EMBL" id="CAE8649655.1"/>
    </source>
</evidence>
<name>A0A813IAV4_POLGL</name>
<feature type="compositionally biased region" description="Gly residues" evidence="1">
    <location>
        <begin position="1066"/>
        <end position="1081"/>
    </location>
</feature>
<dbReference type="Proteomes" id="UP000626109">
    <property type="component" value="Unassembled WGS sequence"/>
</dbReference>
<dbReference type="GO" id="GO:0008278">
    <property type="term" value="C:cohesin complex"/>
    <property type="evidence" value="ECO:0007669"/>
    <property type="project" value="TreeGrafter"/>
</dbReference>